<organism evidence="1 2">
    <name type="scientific">Luteipulveratus halotolerans</name>
    <dbReference type="NCBI Taxonomy" id="1631356"/>
    <lineage>
        <taxon>Bacteria</taxon>
        <taxon>Bacillati</taxon>
        <taxon>Actinomycetota</taxon>
        <taxon>Actinomycetes</taxon>
        <taxon>Micrococcales</taxon>
        <taxon>Dermacoccaceae</taxon>
        <taxon>Luteipulveratus</taxon>
    </lineage>
</organism>
<protein>
    <submittedName>
        <fullName evidence="1">Acetyltransferase-like protein</fullName>
    </submittedName>
</protein>
<proteinExistence type="predicted"/>
<dbReference type="OrthoDB" id="342444at2"/>
<keyword evidence="2" id="KW-1185">Reference proteome</keyword>
<dbReference type="RefSeq" id="WP_050670371.1">
    <property type="nucleotide sequence ID" value="NZ_LAIR01000002.1"/>
</dbReference>
<dbReference type="AlphaFoldDB" id="A0A0L6CK41"/>
<gene>
    <name evidence="1" type="ORF">VV01_13705</name>
</gene>
<dbReference type="EMBL" id="LAIR01000002">
    <property type="protein sequence ID" value="KNX37970.1"/>
    <property type="molecule type" value="Genomic_DNA"/>
</dbReference>
<keyword evidence="1" id="KW-0808">Transferase</keyword>
<name>A0A0L6CK41_9MICO</name>
<dbReference type="Proteomes" id="UP000037397">
    <property type="component" value="Unassembled WGS sequence"/>
</dbReference>
<dbReference type="STRING" id="1631356.VV01_13705"/>
<dbReference type="SUPFAM" id="SSF55729">
    <property type="entry name" value="Acyl-CoA N-acyltransferases (Nat)"/>
    <property type="match status" value="1"/>
</dbReference>
<dbReference type="GO" id="GO:0016740">
    <property type="term" value="F:transferase activity"/>
    <property type="evidence" value="ECO:0007669"/>
    <property type="project" value="UniProtKB-KW"/>
</dbReference>
<evidence type="ECO:0000313" key="1">
    <source>
        <dbReference type="EMBL" id="KNX37970.1"/>
    </source>
</evidence>
<sequence length="247" mass="27018">MDGLQIATLAERPDLVDRWYDVESSWPTFIGHDPIGDALWDTTLRMFPEYAVVATRGDEVVARGRSVPFAYPTQERAELPASGWDRALIWAMLDHEAGVKPTAASALEIQIGTPYRGQGLSPVLVGALRESVAAQGISTLYAPVRPNGKTDPHQPMSEYAALTRPDGLPVDPWLRVHVRAGATIEEVAPASMVVPGSLQEWREWTGLPFDEDGDVVVPQALAPVRCHLAEDLAVYVEPNVWVRHGLA</sequence>
<dbReference type="InterPro" id="IPR016181">
    <property type="entry name" value="Acyl_CoA_acyltransferase"/>
</dbReference>
<comment type="caution">
    <text evidence="1">The sequence shown here is derived from an EMBL/GenBank/DDBJ whole genome shotgun (WGS) entry which is preliminary data.</text>
</comment>
<reference evidence="2" key="1">
    <citation type="submission" date="2015-03" db="EMBL/GenBank/DDBJ databases">
        <title>Luteipulveratus halotolerans sp. nov., a novel actinobacterium (Dermacoccaceae) from Sarawak, Malaysia.</title>
        <authorList>
            <person name="Juboi H."/>
            <person name="Basik A."/>
            <person name="Shamsul S.S."/>
            <person name="Arnold P."/>
            <person name="Schmitt E.K."/>
            <person name="Sanglier J.-J."/>
            <person name="Yeo T."/>
        </authorList>
    </citation>
    <scope>NUCLEOTIDE SEQUENCE [LARGE SCALE GENOMIC DNA]</scope>
    <source>
        <strain evidence="2">C296001</strain>
    </source>
</reference>
<dbReference type="Gene3D" id="3.40.630.30">
    <property type="match status" value="1"/>
</dbReference>
<accession>A0A0L6CK41</accession>
<dbReference type="PATRIC" id="fig|1631356.3.peg.2700"/>
<evidence type="ECO:0000313" key="2">
    <source>
        <dbReference type="Proteomes" id="UP000037397"/>
    </source>
</evidence>